<dbReference type="InterPro" id="IPR044613">
    <property type="entry name" value="Nep1/2-like"/>
</dbReference>
<dbReference type="GO" id="GO:0008234">
    <property type="term" value="F:cysteine-type peptidase activity"/>
    <property type="evidence" value="ECO:0007669"/>
    <property type="project" value="UniProtKB-KW"/>
</dbReference>
<dbReference type="GO" id="GO:0019784">
    <property type="term" value="F:deNEDDylase activity"/>
    <property type="evidence" value="ECO:0007669"/>
    <property type="project" value="InterPro"/>
</dbReference>
<dbReference type="InterPro" id="IPR003653">
    <property type="entry name" value="Peptidase_C48_C"/>
</dbReference>
<proteinExistence type="inferred from homology"/>
<accession>A0A915J5L0</accession>
<sequence>MSGGSSKDNVVISFHDVCLRESDCSLLNGHYWLNDNIISFCFEYFRQIKYAINLKSSARFCFVSPDVVQLCKFSDLSTMREIFRVLNQQNCELTFLPINDNESSVQSGGSHWSLLVYRETTKTFYHYDSMGEGTVNFHVARQMCDTIYMSMMPVDSQK</sequence>
<dbReference type="Gene3D" id="3.40.395.10">
    <property type="entry name" value="Adenoviral Proteinase, Chain A"/>
    <property type="match status" value="1"/>
</dbReference>
<dbReference type="InterPro" id="IPR038765">
    <property type="entry name" value="Papain-like_cys_pep_sf"/>
</dbReference>
<evidence type="ECO:0000256" key="3">
    <source>
        <dbReference type="ARBA" id="ARBA00022801"/>
    </source>
</evidence>
<feature type="domain" description="Ubiquitin-like protease family profile" evidence="5">
    <location>
        <begin position="17"/>
        <end position="158"/>
    </location>
</feature>
<dbReference type="PANTHER" id="PTHR46468">
    <property type="entry name" value="SENTRIN-SPECIFIC PROTEASE 8"/>
    <property type="match status" value="1"/>
</dbReference>
<evidence type="ECO:0000313" key="7">
    <source>
        <dbReference type="WBParaSite" id="nRc.2.0.1.t21079-RA"/>
    </source>
</evidence>
<protein>
    <submittedName>
        <fullName evidence="7">Ubiquitin-like protease family profile domain-containing protein</fullName>
    </submittedName>
</protein>
<evidence type="ECO:0000256" key="2">
    <source>
        <dbReference type="ARBA" id="ARBA00022670"/>
    </source>
</evidence>
<dbReference type="Proteomes" id="UP000887565">
    <property type="component" value="Unplaced"/>
</dbReference>
<dbReference type="GO" id="GO:0006508">
    <property type="term" value="P:proteolysis"/>
    <property type="evidence" value="ECO:0007669"/>
    <property type="project" value="UniProtKB-KW"/>
</dbReference>
<dbReference type="OMA" id="EYFEYER"/>
<dbReference type="PROSITE" id="PS50600">
    <property type="entry name" value="ULP_PROTEASE"/>
    <property type="match status" value="1"/>
</dbReference>
<keyword evidence="4" id="KW-0788">Thiol protease</keyword>
<keyword evidence="3" id="KW-0378">Hydrolase</keyword>
<keyword evidence="6" id="KW-1185">Reference proteome</keyword>
<dbReference type="PANTHER" id="PTHR46468:SF1">
    <property type="entry name" value="SENTRIN-SPECIFIC PROTEASE 8"/>
    <property type="match status" value="1"/>
</dbReference>
<evidence type="ECO:0000256" key="4">
    <source>
        <dbReference type="ARBA" id="ARBA00022807"/>
    </source>
</evidence>
<dbReference type="Pfam" id="PF02902">
    <property type="entry name" value="Peptidase_C48"/>
    <property type="match status" value="1"/>
</dbReference>
<dbReference type="GO" id="GO:0000338">
    <property type="term" value="P:protein deneddylation"/>
    <property type="evidence" value="ECO:0007669"/>
    <property type="project" value="TreeGrafter"/>
</dbReference>
<reference evidence="7" key="1">
    <citation type="submission" date="2022-11" db="UniProtKB">
        <authorList>
            <consortium name="WormBaseParasite"/>
        </authorList>
    </citation>
    <scope>IDENTIFICATION</scope>
</reference>
<evidence type="ECO:0000259" key="5">
    <source>
        <dbReference type="PROSITE" id="PS50600"/>
    </source>
</evidence>
<dbReference type="AlphaFoldDB" id="A0A915J5L0"/>
<organism evidence="6 7">
    <name type="scientific">Romanomermis culicivorax</name>
    <name type="common">Nematode worm</name>
    <dbReference type="NCBI Taxonomy" id="13658"/>
    <lineage>
        <taxon>Eukaryota</taxon>
        <taxon>Metazoa</taxon>
        <taxon>Ecdysozoa</taxon>
        <taxon>Nematoda</taxon>
        <taxon>Enoplea</taxon>
        <taxon>Dorylaimia</taxon>
        <taxon>Mermithida</taxon>
        <taxon>Mermithoidea</taxon>
        <taxon>Mermithidae</taxon>
        <taxon>Romanomermis</taxon>
    </lineage>
</organism>
<dbReference type="SUPFAM" id="SSF54001">
    <property type="entry name" value="Cysteine proteinases"/>
    <property type="match status" value="1"/>
</dbReference>
<dbReference type="WBParaSite" id="nRc.2.0.1.t21079-RA">
    <property type="protein sequence ID" value="nRc.2.0.1.t21079-RA"/>
    <property type="gene ID" value="nRc.2.0.1.g21079"/>
</dbReference>
<evidence type="ECO:0000313" key="6">
    <source>
        <dbReference type="Proteomes" id="UP000887565"/>
    </source>
</evidence>
<evidence type="ECO:0000256" key="1">
    <source>
        <dbReference type="ARBA" id="ARBA00005234"/>
    </source>
</evidence>
<keyword evidence="2" id="KW-0645">Protease</keyword>
<name>A0A915J5L0_ROMCU</name>
<comment type="similarity">
    <text evidence="1">Belongs to the peptidase C48 family.</text>
</comment>